<sequence length="195" mass="21740">MGEITLVTGGARSGKSAFAESLLDTEAKINYIATNCSAQDPEMANRISLHQQRRPKNWQTTETYLVVSDVIEQAQVSAHLLDCATMLSTNYFFDLMKERFGEDFTIIDEEILKLTQKEKAAIEADILNEWQKILTAARNSQTDLVVVTNEVGLGIVPENAFSRWFRDVLGHVNQSLGKEADAVFFVIAGIPTKIK</sequence>
<reference evidence="21 22" key="1">
    <citation type="submission" date="2018-12" db="EMBL/GenBank/DDBJ databases">
        <title>A novel vanA-carrying plasmid in a clinical isolate of Enterococcus avium.</title>
        <authorList>
            <person name="Bernasconi O.J."/>
            <person name="Luzzaro F."/>
            <person name="Endimiani A."/>
        </authorList>
    </citation>
    <scope>NUCLEOTIDE SEQUENCE [LARGE SCALE GENOMIC DNA]</scope>
    <source>
        <strain evidence="21 22">LC0559/18</strain>
    </source>
</reference>
<evidence type="ECO:0000256" key="9">
    <source>
        <dbReference type="ARBA" id="ARBA00012523"/>
    </source>
</evidence>
<dbReference type="GO" id="GO:0005525">
    <property type="term" value="F:GTP binding"/>
    <property type="evidence" value="ECO:0007669"/>
    <property type="project" value="UniProtKB-KW"/>
</dbReference>
<evidence type="ECO:0000256" key="5">
    <source>
        <dbReference type="ARBA" id="ARBA00004692"/>
    </source>
</evidence>
<evidence type="ECO:0000256" key="14">
    <source>
        <dbReference type="ARBA" id="ARBA00022840"/>
    </source>
</evidence>
<evidence type="ECO:0000256" key="11">
    <source>
        <dbReference type="ARBA" id="ARBA00022679"/>
    </source>
</evidence>
<dbReference type="Gene3D" id="3.40.50.300">
    <property type="entry name" value="P-loop containing nucleotide triphosphate hydrolases"/>
    <property type="match status" value="1"/>
</dbReference>
<evidence type="ECO:0000256" key="3">
    <source>
        <dbReference type="ARBA" id="ARBA00001522"/>
    </source>
</evidence>
<reference evidence="20" key="2">
    <citation type="submission" date="2023-03" db="EMBL/GenBank/DDBJ databases">
        <authorList>
            <person name="Shen W."/>
            <person name="Cai J."/>
        </authorList>
    </citation>
    <scope>NUCLEOTIDE SEQUENCE</scope>
    <source>
        <strain evidence="20">P33-2</strain>
    </source>
</reference>
<evidence type="ECO:0000313" key="22">
    <source>
        <dbReference type="Proteomes" id="UP000288388"/>
    </source>
</evidence>
<keyword evidence="10" id="KW-0169">Cobalamin biosynthesis</keyword>
<feature type="binding site" evidence="19">
    <location>
        <position position="82"/>
    </location>
    <ligand>
        <name>GTP</name>
        <dbReference type="ChEBI" id="CHEBI:37565"/>
    </ligand>
</feature>
<dbReference type="Proteomes" id="UP000288388">
    <property type="component" value="Unassembled WGS sequence"/>
</dbReference>
<comment type="pathway">
    <text evidence="6">Cofactor biosynthesis; adenosylcobalamin biosynthesis; adenosylcobalamin from cob(II)yrinate a,c-diamide: step 5/7.</text>
</comment>
<keyword evidence="11 21" id="KW-0808">Transferase</keyword>
<evidence type="ECO:0000313" key="21">
    <source>
        <dbReference type="EMBL" id="RVU95609.1"/>
    </source>
</evidence>
<gene>
    <name evidence="20" type="primary">cobU</name>
    <name evidence="21" type="ORF">EK398_12590</name>
    <name evidence="20" type="ORF">P7D43_21935</name>
</gene>
<dbReference type="AlphaFoldDB" id="A0A437UPP8"/>
<keyword evidence="21" id="KW-0548">Nucleotidyltransferase</keyword>
<accession>A0A437UPP8</accession>
<feature type="active site" description="GMP-histidine intermediate" evidence="18">
    <location>
        <position position="50"/>
    </location>
</feature>
<dbReference type="RefSeq" id="WP_048719179.1">
    <property type="nucleotide sequence ID" value="NZ_JADPDV010000155.1"/>
</dbReference>
<dbReference type="EMBL" id="RYZS01000001">
    <property type="protein sequence ID" value="RVU95609.1"/>
    <property type="molecule type" value="Genomic_DNA"/>
</dbReference>
<feature type="binding site" evidence="19">
    <location>
        <begin position="9"/>
        <end position="16"/>
    </location>
    <ligand>
        <name>GTP</name>
        <dbReference type="ChEBI" id="CHEBI:37565"/>
    </ligand>
</feature>
<evidence type="ECO:0000256" key="18">
    <source>
        <dbReference type="PIRSR" id="PIRSR006135-1"/>
    </source>
</evidence>
<comment type="caution">
    <text evidence="21">The sequence shown here is derived from an EMBL/GenBank/DDBJ whole genome shotgun (WGS) entry which is preliminary data.</text>
</comment>
<organism evidence="21 22">
    <name type="scientific">Enterococcus avium</name>
    <name type="common">Streptococcus avium</name>
    <dbReference type="NCBI Taxonomy" id="33945"/>
    <lineage>
        <taxon>Bacteria</taxon>
        <taxon>Bacillati</taxon>
        <taxon>Bacillota</taxon>
        <taxon>Bacilli</taxon>
        <taxon>Lactobacillales</taxon>
        <taxon>Enterococcaceae</taxon>
        <taxon>Enterococcus</taxon>
    </lineage>
</organism>
<evidence type="ECO:0000256" key="2">
    <source>
        <dbReference type="ARBA" id="ARBA00000711"/>
    </source>
</evidence>
<proteinExistence type="inferred from homology"/>
<dbReference type="CDD" id="cd00544">
    <property type="entry name" value="CobU"/>
    <property type="match status" value="1"/>
</dbReference>
<keyword evidence="14" id="KW-0067">ATP-binding</keyword>
<dbReference type="Proteomes" id="UP001260773">
    <property type="component" value="Unassembled WGS sequence"/>
</dbReference>
<name>A0A437UPP8_ENTAV</name>
<evidence type="ECO:0000256" key="17">
    <source>
        <dbReference type="ARBA" id="ARBA00030571"/>
    </source>
</evidence>
<comment type="catalytic activity">
    <reaction evidence="1">
        <text>adenosylcob(III)inamide + ATP = adenosylcob(III)inamide phosphate + ADP + H(+)</text>
        <dbReference type="Rhea" id="RHEA:15769"/>
        <dbReference type="ChEBI" id="CHEBI:2480"/>
        <dbReference type="ChEBI" id="CHEBI:15378"/>
        <dbReference type="ChEBI" id="CHEBI:30616"/>
        <dbReference type="ChEBI" id="CHEBI:58502"/>
        <dbReference type="ChEBI" id="CHEBI:456216"/>
        <dbReference type="EC" id="2.7.1.156"/>
    </reaction>
</comment>
<evidence type="ECO:0000256" key="10">
    <source>
        <dbReference type="ARBA" id="ARBA00022573"/>
    </source>
</evidence>
<comment type="function">
    <text evidence="4">Catalyzes ATP-dependent phosphorylation of adenosylcobinamide and addition of GMP to adenosylcobinamide phosphate.</text>
</comment>
<evidence type="ECO:0000256" key="15">
    <source>
        <dbReference type="ARBA" id="ARBA00023134"/>
    </source>
</evidence>
<dbReference type="PIRSF" id="PIRSF006135">
    <property type="entry name" value="CobU"/>
    <property type="match status" value="1"/>
</dbReference>
<dbReference type="PANTHER" id="PTHR34848">
    <property type="match status" value="1"/>
</dbReference>
<evidence type="ECO:0000256" key="7">
    <source>
        <dbReference type="ARBA" id="ARBA00007490"/>
    </source>
</evidence>
<dbReference type="EC" id="2.7.1.156" evidence="8"/>
<dbReference type="UniPathway" id="UPA00148">
    <property type="reaction ID" value="UER00236"/>
</dbReference>
<dbReference type="EC" id="2.7.7.62" evidence="9"/>
<evidence type="ECO:0000256" key="8">
    <source>
        <dbReference type="ARBA" id="ARBA00012016"/>
    </source>
</evidence>
<comment type="pathway">
    <text evidence="5">Cofactor biosynthesis; adenosylcobalamin biosynthesis; adenosylcobalamin from cob(II)yrinate a,c-diamide: step 6/7.</text>
</comment>
<dbReference type="PANTHER" id="PTHR34848:SF1">
    <property type="entry name" value="BIFUNCTIONAL ADENOSYLCOBALAMIN BIOSYNTHESIS PROTEIN COBU"/>
    <property type="match status" value="1"/>
</dbReference>
<feature type="binding site" evidence="19">
    <location>
        <position position="62"/>
    </location>
    <ligand>
        <name>GTP</name>
        <dbReference type="ChEBI" id="CHEBI:37565"/>
    </ligand>
</feature>
<comment type="similarity">
    <text evidence="7">Belongs to the CobU/CobP family.</text>
</comment>
<evidence type="ECO:0000256" key="1">
    <source>
        <dbReference type="ARBA" id="ARBA00000312"/>
    </source>
</evidence>
<dbReference type="SUPFAM" id="SSF52540">
    <property type="entry name" value="P-loop containing nucleoside triphosphate hydrolases"/>
    <property type="match status" value="1"/>
</dbReference>
<keyword evidence="12 19" id="KW-0547">Nucleotide-binding</keyword>
<evidence type="ECO:0000256" key="12">
    <source>
        <dbReference type="ARBA" id="ARBA00022741"/>
    </source>
</evidence>
<protein>
    <recommendedName>
        <fullName evidence="16">Adenosylcobinamide kinase</fullName>
        <ecNumber evidence="8">2.7.1.156</ecNumber>
        <ecNumber evidence="9">2.7.7.62</ecNumber>
    </recommendedName>
    <alternativeName>
        <fullName evidence="17">Adenosylcobinamide-phosphate guanylyltransferase</fullName>
    </alternativeName>
</protein>
<evidence type="ECO:0000256" key="13">
    <source>
        <dbReference type="ARBA" id="ARBA00022777"/>
    </source>
</evidence>
<dbReference type="GO" id="GO:0005524">
    <property type="term" value="F:ATP binding"/>
    <property type="evidence" value="ECO:0007669"/>
    <property type="project" value="UniProtKB-KW"/>
</dbReference>
<dbReference type="InterPro" id="IPR003203">
    <property type="entry name" value="CobU/CobP"/>
</dbReference>
<dbReference type="EMBL" id="JARPWH010000167">
    <property type="protein sequence ID" value="MDT2405035.1"/>
    <property type="molecule type" value="Genomic_DNA"/>
</dbReference>
<evidence type="ECO:0000313" key="20">
    <source>
        <dbReference type="EMBL" id="MDT2405035.1"/>
    </source>
</evidence>
<dbReference type="GO" id="GO:0008820">
    <property type="term" value="F:cobinamide phosphate guanylyltransferase activity"/>
    <property type="evidence" value="ECO:0007669"/>
    <property type="project" value="UniProtKB-EC"/>
</dbReference>
<dbReference type="GO" id="GO:0043752">
    <property type="term" value="F:adenosylcobinamide kinase activity"/>
    <property type="evidence" value="ECO:0007669"/>
    <property type="project" value="UniProtKB-EC"/>
</dbReference>
<comment type="catalytic activity">
    <reaction evidence="3">
        <text>adenosylcob(III)inamide + GTP = adenosylcob(III)inamide phosphate + GDP + H(+)</text>
        <dbReference type="Rhea" id="RHEA:15765"/>
        <dbReference type="ChEBI" id="CHEBI:2480"/>
        <dbReference type="ChEBI" id="CHEBI:15378"/>
        <dbReference type="ChEBI" id="CHEBI:37565"/>
        <dbReference type="ChEBI" id="CHEBI:58189"/>
        <dbReference type="ChEBI" id="CHEBI:58502"/>
        <dbReference type="EC" id="2.7.1.156"/>
    </reaction>
</comment>
<evidence type="ECO:0000256" key="4">
    <source>
        <dbReference type="ARBA" id="ARBA00003889"/>
    </source>
</evidence>
<dbReference type="GO" id="GO:0009236">
    <property type="term" value="P:cobalamin biosynthetic process"/>
    <property type="evidence" value="ECO:0007669"/>
    <property type="project" value="UniProtKB-UniPathway"/>
</dbReference>
<dbReference type="NCBIfam" id="NF004469">
    <property type="entry name" value="PRK05800.1"/>
    <property type="match status" value="1"/>
</dbReference>
<evidence type="ECO:0000256" key="6">
    <source>
        <dbReference type="ARBA" id="ARBA00005159"/>
    </source>
</evidence>
<evidence type="ECO:0000256" key="19">
    <source>
        <dbReference type="PIRSR" id="PIRSR006135-2"/>
    </source>
</evidence>
<evidence type="ECO:0000256" key="16">
    <source>
        <dbReference type="ARBA" id="ARBA00029570"/>
    </source>
</evidence>
<comment type="catalytic activity">
    <reaction evidence="2">
        <text>adenosylcob(III)inamide phosphate + GTP + H(+) = adenosylcob(III)inamide-GDP + diphosphate</text>
        <dbReference type="Rhea" id="RHEA:22712"/>
        <dbReference type="ChEBI" id="CHEBI:15378"/>
        <dbReference type="ChEBI" id="CHEBI:33019"/>
        <dbReference type="ChEBI" id="CHEBI:37565"/>
        <dbReference type="ChEBI" id="CHEBI:58502"/>
        <dbReference type="ChEBI" id="CHEBI:60487"/>
        <dbReference type="EC" id="2.7.7.62"/>
    </reaction>
</comment>
<keyword evidence="13 21" id="KW-0418">Kinase</keyword>
<dbReference type="InterPro" id="IPR027417">
    <property type="entry name" value="P-loop_NTPase"/>
</dbReference>
<keyword evidence="15 19" id="KW-0342">GTP-binding</keyword>
<dbReference type="Pfam" id="PF02283">
    <property type="entry name" value="CobU"/>
    <property type="match status" value="1"/>
</dbReference>